<dbReference type="AlphaFoldDB" id="A0A6M4NQR1"/>
<geneLocation type="plasmid" evidence="1">
    <name>p717068-IMP</name>
</geneLocation>
<name>A0A6M4NQR1_AERCA</name>
<dbReference type="EMBL" id="MN629346">
    <property type="protein sequence ID" value="QJR99855.1"/>
    <property type="molecule type" value="Genomic_DNA"/>
</dbReference>
<protein>
    <submittedName>
        <fullName evidence="1">RNA polymerase inhibitor</fullName>
    </submittedName>
</protein>
<proteinExistence type="predicted"/>
<accession>A0A6M4NQR1</accession>
<reference evidence="1" key="1">
    <citation type="submission" date="2019-10" db="EMBL/GenBank/DDBJ databases">
        <authorList>
            <person name="Zhou D."/>
            <person name="Cheng Q."/>
        </authorList>
    </citation>
    <scope>NUCLEOTIDE SEQUENCE</scope>
    <source>
        <strain evidence="1">1507-17068</strain>
        <plasmid evidence="1">p717068-IMP</plasmid>
    </source>
</reference>
<keyword evidence="1" id="KW-0614">Plasmid</keyword>
<sequence>MDKNIAVTEMVRPKADLSFEVATGDQTLLLKDIRAMLGAYNASLMTAHELITRIYSETGYQVQRLERDAVRLVQVVETSLGNVVTEMTVYIEESR</sequence>
<evidence type="ECO:0000313" key="1">
    <source>
        <dbReference type="EMBL" id="QJR99855.1"/>
    </source>
</evidence>
<organism evidence="1">
    <name type="scientific">Aeromonas caviae</name>
    <name type="common">Aeromonas punctata</name>
    <dbReference type="NCBI Taxonomy" id="648"/>
    <lineage>
        <taxon>Bacteria</taxon>
        <taxon>Pseudomonadati</taxon>
        <taxon>Pseudomonadota</taxon>
        <taxon>Gammaproteobacteria</taxon>
        <taxon>Aeromonadales</taxon>
        <taxon>Aeromonadaceae</taxon>
        <taxon>Aeromonas</taxon>
    </lineage>
</organism>
<dbReference type="RefSeq" id="WP_181715861.1">
    <property type="nucleotide sequence ID" value="NZ_BPNV01000012.1"/>
</dbReference>